<proteinExistence type="predicted"/>
<sequence>MTKELILPEGVEKYYNRSLYKFIDIKGAIKSLENSNIQFTKPTALNDPLDCHENLIAIKDPNKFKLESYLKILNKRPLNEWKKIIELYPKYDLEANFTKIIKENKESIGVFSMSKYYDTPESYLVWAYYAQGHAGLCIEYQFPPDFLGQNRIMPLTVNYEEELTIVKTDLAGNYDMIPWVLKKSYVWRHEKEVRLVKLRINFNGDNYNRQPIPQEYITKIIFGANSDSQFIKNIKSALQKGKFNLSNIVFEQMKIDTGNFKLTPKPINIMTY</sequence>
<protein>
    <submittedName>
        <fullName evidence="1">DUF2971 domain-containing protein</fullName>
    </submittedName>
</protein>
<evidence type="ECO:0000313" key="3">
    <source>
        <dbReference type="Proteomes" id="UP000285951"/>
    </source>
</evidence>
<organism evidence="1 4">
    <name type="scientific">Labilibaculum euxinus</name>
    <dbReference type="NCBI Taxonomy" id="2686357"/>
    <lineage>
        <taxon>Bacteria</taxon>
        <taxon>Pseudomonadati</taxon>
        <taxon>Bacteroidota</taxon>
        <taxon>Bacteroidia</taxon>
        <taxon>Marinilabiliales</taxon>
        <taxon>Marinifilaceae</taxon>
        <taxon>Labilibaculum</taxon>
    </lineage>
</organism>
<dbReference type="AlphaFoldDB" id="A0A7M4D7C7"/>
<reference evidence="2 3" key="1">
    <citation type="submission" date="2019-11" db="EMBL/GenBank/DDBJ databases">
        <title>Draft genome sequence of Labilibaculum sp. strain SYP isolated from Black Sea.</title>
        <authorList>
            <person name="Yadav S."/>
            <person name="Villanueva L."/>
        </authorList>
    </citation>
    <scope>NUCLEOTIDE SEQUENCE [LARGE SCALE GENOMIC DNA]</scope>
    <source>
        <strain evidence="2 3">44</strain>
    </source>
</reference>
<evidence type="ECO:0000313" key="4">
    <source>
        <dbReference type="Proteomes" id="UP000462449"/>
    </source>
</evidence>
<dbReference type="EMBL" id="QTZN02000027">
    <property type="protein sequence ID" value="MVB07761.1"/>
    <property type="molecule type" value="Genomic_DNA"/>
</dbReference>
<dbReference type="OrthoDB" id="190848at2"/>
<name>A0A7M4D7C7_9BACT</name>
<accession>A0A7M4D7C7</accession>
<dbReference type="EMBL" id="WOTW01000027">
    <property type="protein sequence ID" value="MUP38556.1"/>
    <property type="molecule type" value="Genomic_DNA"/>
</dbReference>
<dbReference type="Proteomes" id="UP000285951">
    <property type="component" value="Unassembled WGS sequence"/>
</dbReference>
<evidence type="ECO:0000313" key="1">
    <source>
        <dbReference type="EMBL" id="MUP38556.1"/>
    </source>
</evidence>
<keyword evidence="3" id="KW-1185">Reference proteome</keyword>
<dbReference type="Proteomes" id="UP000462449">
    <property type="component" value="Unassembled WGS sequence"/>
</dbReference>
<evidence type="ECO:0000313" key="2">
    <source>
        <dbReference type="EMBL" id="MVB07761.1"/>
    </source>
</evidence>
<dbReference type="RefSeq" id="WP_156196164.1">
    <property type="nucleotide sequence ID" value="NZ_QTZN02000027.1"/>
</dbReference>
<reference evidence="1 4" key="2">
    <citation type="submission" date="2019-12" db="EMBL/GenBank/DDBJ databases">
        <title>Draft genome sequence of Labilibaculum sp. strain 44 isolated from deep waters of Black Sea.</title>
        <authorList>
            <person name="Yadav S."/>
            <person name="Villanueva L."/>
        </authorList>
    </citation>
    <scope>NUCLEOTIDE SEQUENCE [LARGE SCALE GENOMIC DNA]</scope>
    <source>
        <strain evidence="1 4">44</strain>
    </source>
</reference>
<comment type="caution">
    <text evidence="1">The sequence shown here is derived from an EMBL/GenBank/DDBJ whole genome shotgun (WGS) entry which is preliminary data.</text>
</comment>
<gene>
    <name evidence="2" type="ORF">DWB62_012090</name>
    <name evidence="1" type="ORF">GNY23_12090</name>
</gene>